<feature type="transmembrane region" description="Helical" evidence="1">
    <location>
        <begin position="147"/>
        <end position="171"/>
    </location>
</feature>
<keyword evidence="1" id="KW-0812">Transmembrane</keyword>
<name>A0A1I4DWY1_9HYPH</name>
<protein>
    <submittedName>
        <fullName evidence="2">Uncharacterized protein</fullName>
    </submittedName>
</protein>
<sequence>MAKPSEKRLILAVGAVLIAIASLVGVGVLLRILNEVVSLSIFDDQNYVNSDEFERNFAFILYFVVAGSWTYVVWDATNSTWRRGLLYGIAVLFFGSFTLINYLGADALIPLSFLAVTNILFAFVSTVCVALIWMVNFTLIEAKILKYMSLFALATFGVCLPLVFNLFYFAVRLGMVDKDNVKSLFLSGAVYILSALSGIAVSAINYTVMDRIKGRAASTPSA</sequence>
<dbReference type="AlphaFoldDB" id="A0A1I4DWY1"/>
<evidence type="ECO:0000313" key="2">
    <source>
        <dbReference type="EMBL" id="SFK96411.1"/>
    </source>
</evidence>
<keyword evidence="3" id="KW-1185">Reference proteome</keyword>
<feature type="transmembrane region" description="Helical" evidence="1">
    <location>
        <begin position="53"/>
        <end position="73"/>
    </location>
</feature>
<keyword evidence="1" id="KW-0472">Membrane</keyword>
<evidence type="ECO:0000256" key="1">
    <source>
        <dbReference type="SAM" id="Phobius"/>
    </source>
</evidence>
<dbReference type="RefSeq" id="WP_149762720.1">
    <property type="nucleotide sequence ID" value="NZ_BSPE01000062.1"/>
</dbReference>
<dbReference type="Proteomes" id="UP000323300">
    <property type="component" value="Unassembled WGS sequence"/>
</dbReference>
<organism evidence="2 3">
    <name type="scientific">Neomesorhizobium albiziae</name>
    <dbReference type="NCBI Taxonomy" id="335020"/>
    <lineage>
        <taxon>Bacteria</taxon>
        <taxon>Pseudomonadati</taxon>
        <taxon>Pseudomonadota</taxon>
        <taxon>Alphaproteobacteria</taxon>
        <taxon>Hyphomicrobiales</taxon>
        <taxon>Phyllobacteriaceae</taxon>
        <taxon>Neomesorhizobium</taxon>
    </lineage>
</organism>
<proteinExistence type="predicted"/>
<dbReference type="EMBL" id="FOSL01000019">
    <property type="protein sequence ID" value="SFK96411.1"/>
    <property type="molecule type" value="Genomic_DNA"/>
</dbReference>
<keyword evidence="1" id="KW-1133">Transmembrane helix</keyword>
<reference evidence="2 3" key="1">
    <citation type="submission" date="2016-10" db="EMBL/GenBank/DDBJ databases">
        <authorList>
            <person name="Varghese N."/>
            <person name="Submissions S."/>
        </authorList>
    </citation>
    <scope>NUCLEOTIDE SEQUENCE [LARGE SCALE GENOMIC DNA]</scope>
    <source>
        <strain evidence="2 3">DSM 21822</strain>
    </source>
</reference>
<evidence type="ECO:0000313" key="3">
    <source>
        <dbReference type="Proteomes" id="UP000323300"/>
    </source>
</evidence>
<accession>A0A1I4DWY1</accession>
<gene>
    <name evidence="2" type="ORF">SAMN04488498_11981</name>
</gene>
<feature type="transmembrane region" description="Helical" evidence="1">
    <location>
        <begin position="183"/>
        <end position="208"/>
    </location>
</feature>
<feature type="transmembrane region" description="Helical" evidence="1">
    <location>
        <begin position="9"/>
        <end position="33"/>
    </location>
</feature>
<feature type="transmembrane region" description="Helical" evidence="1">
    <location>
        <begin position="85"/>
        <end position="105"/>
    </location>
</feature>
<feature type="transmembrane region" description="Helical" evidence="1">
    <location>
        <begin position="111"/>
        <end position="135"/>
    </location>
</feature>